<comment type="caution">
    <text evidence="2">The sequence shown here is derived from an EMBL/GenBank/DDBJ whole genome shotgun (WGS) entry which is preliminary data.</text>
</comment>
<accession>A0A5C6U823</accession>
<feature type="domain" description="GIY-YIG" evidence="1">
    <location>
        <begin position="190"/>
        <end position="279"/>
    </location>
</feature>
<evidence type="ECO:0000313" key="3">
    <source>
        <dbReference type="Proteomes" id="UP000321129"/>
    </source>
</evidence>
<name>A0A5C6U823_9SPHN</name>
<dbReference type="InterPro" id="IPR000305">
    <property type="entry name" value="GIY-YIG_endonuc"/>
</dbReference>
<organism evidence="2 3">
    <name type="scientific">Flavisphingopyxis soli</name>
    <dbReference type="NCBI Taxonomy" id="2601267"/>
    <lineage>
        <taxon>Bacteria</taxon>
        <taxon>Pseudomonadati</taxon>
        <taxon>Pseudomonadota</taxon>
        <taxon>Alphaproteobacteria</taxon>
        <taxon>Sphingomonadales</taxon>
        <taxon>Sphingopyxidaceae</taxon>
        <taxon>Flavisphingopyxis</taxon>
    </lineage>
</organism>
<dbReference type="OrthoDB" id="89044at2"/>
<dbReference type="AlphaFoldDB" id="A0A5C6U823"/>
<reference evidence="2 3" key="1">
    <citation type="submission" date="2019-08" db="EMBL/GenBank/DDBJ databases">
        <title>Sphingorhabdus soil sp. nov., isolated from arctic soil.</title>
        <authorList>
            <person name="Liu Y."/>
        </authorList>
    </citation>
    <scope>NUCLEOTIDE SEQUENCE [LARGE SCALE GENOMIC DNA]</scope>
    <source>
        <strain evidence="2 3">D-2Q-5-6</strain>
    </source>
</reference>
<keyword evidence="3" id="KW-1185">Reference proteome</keyword>
<evidence type="ECO:0000259" key="1">
    <source>
        <dbReference type="PROSITE" id="PS50164"/>
    </source>
</evidence>
<dbReference type="Gene3D" id="3.40.1440.10">
    <property type="entry name" value="GIY-YIG endonuclease"/>
    <property type="match status" value="1"/>
</dbReference>
<dbReference type="CDD" id="cd10446">
    <property type="entry name" value="GIY-YIG_unchar_1"/>
    <property type="match status" value="1"/>
</dbReference>
<dbReference type="RefSeq" id="WP_147123505.1">
    <property type="nucleotide sequence ID" value="NZ_VOPY01000003.1"/>
</dbReference>
<proteinExistence type="predicted"/>
<dbReference type="Proteomes" id="UP000321129">
    <property type="component" value="Unassembled WGS sequence"/>
</dbReference>
<dbReference type="SUPFAM" id="SSF82771">
    <property type="entry name" value="GIY-YIG endonuclease"/>
    <property type="match status" value="1"/>
</dbReference>
<dbReference type="EMBL" id="VOPY01000003">
    <property type="protein sequence ID" value="TXC68271.1"/>
    <property type="molecule type" value="Genomic_DNA"/>
</dbReference>
<evidence type="ECO:0000313" key="2">
    <source>
        <dbReference type="EMBL" id="TXC68271.1"/>
    </source>
</evidence>
<sequence length="280" mass="31421">MALTFNMVLSDSGIDPSEVRLMRHQHVAKDGLTPYAIWRDNRDEFERYQSAQREDRRSYFASRFWAGFVVPPDGSTMFAGLYEVSGHGPVQAGWVDPLMRETASQMGRALDIYEYRRLPEFDQLIGCLKIDWGPGTRSWAQRADSNTGNKPIVELTQSFQEPDFPGFTRFIGNLGSLPSLPLSWIAVLSATKGIYLLTCPRTREQYVGSAYGADGFWGRWQAYVSTGHGGNVGLKSRDPSDYQVSILEVMGSAATSDEILATEQLWKAKLQSRDMGLNRN</sequence>
<gene>
    <name evidence="2" type="ORF">FSZ31_11335</name>
</gene>
<protein>
    <submittedName>
        <fullName evidence="2">GIY-YIG nuclease family protein</fullName>
    </submittedName>
</protein>
<dbReference type="PROSITE" id="PS50164">
    <property type="entry name" value="GIY_YIG"/>
    <property type="match status" value="1"/>
</dbReference>
<dbReference type="InterPro" id="IPR035901">
    <property type="entry name" value="GIY-YIG_endonuc_sf"/>
</dbReference>